<accession>W0AER9</accession>
<dbReference type="STRING" id="1123269.NX02_16645"/>
<keyword evidence="2" id="KW-0328">Glycosyltransferase</keyword>
<reference evidence="5 6" key="1">
    <citation type="submission" date="2013-07" db="EMBL/GenBank/DDBJ databases">
        <title>Completed genome of Sphingomonas sanxanigenens NX02.</title>
        <authorList>
            <person name="Ma T."/>
            <person name="Huang H."/>
            <person name="Wu M."/>
            <person name="Li X."/>
            <person name="Li G."/>
        </authorList>
    </citation>
    <scope>NUCLEOTIDE SEQUENCE [LARGE SCALE GENOMIC DNA]</scope>
    <source>
        <strain evidence="5 6">NX02</strain>
    </source>
</reference>
<sequence>MNDMSMRKFEGSGAAVPDVGFVIIGRNEGERLRLSLASILPKAQLVVYVDSGSKDGSVALARSHGIPVIELDTSIPFTAARARNAGAAWMMERVPDLPFIHFVDGDCELVDGWLEAALEAIGAEPDLASVCGRRRERHPGVSPYNWLCDREWNTPVGIADTCGGDALFRTGPFREVGGFSPDLIAGEEPDLCHRIRRAGWRIRRIEREMTVHDAAMTRFRQWWQRNRRSGYAMAEAVVRRGRENPRLWHRVVSNTFWSLPIAWPLWPLLWLRVCMKGGPVFASFITLGKLPHLQGQIDYWRKRRSRLIEYK</sequence>
<evidence type="ECO:0000256" key="3">
    <source>
        <dbReference type="ARBA" id="ARBA00022679"/>
    </source>
</evidence>
<evidence type="ECO:0000259" key="4">
    <source>
        <dbReference type="Pfam" id="PF00535"/>
    </source>
</evidence>
<dbReference type="Gene3D" id="3.90.550.10">
    <property type="entry name" value="Spore Coat Polysaccharide Biosynthesis Protein SpsA, Chain A"/>
    <property type="match status" value="1"/>
</dbReference>
<keyword evidence="6" id="KW-1185">Reference proteome</keyword>
<dbReference type="SUPFAM" id="SSF53448">
    <property type="entry name" value="Nucleotide-diphospho-sugar transferases"/>
    <property type="match status" value="1"/>
</dbReference>
<gene>
    <name evidence="5" type="ORF">NX02_16645</name>
</gene>
<dbReference type="HOGENOM" id="CLU_070021_0_0_5"/>
<proteinExistence type="inferred from homology"/>
<name>W0AER9_9SPHN</name>
<dbReference type="InterPro" id="IPR029044">
    <property type="entry name" value="Nucleotide-diphossugar_trans"/>
</dbReference>
<dbReference type="GO" id="GO:0016757">
    <property type="term" value="F:glycosyltransferase activity"/>
    <property type="evidence" value="ECO:0007669"/>
    <property type="project" value="UniProtKB-KW"/>
</dbReference>
<dbReference type="PATRIC" id="fig|1123269.5.peg.3260"/>
<dbReference type="InterPro" id="IPR001173">
    <property type="entry name" value="Glyco_trans_2-like"/>
</dbReference>
<evidence type="ECO:0000313" key="6">
    <source>
        <dbReference type="Proteomes" id="UP000018851"/>
    </source>
</evidence>
<evidence type="ECO:0000313" key="5">
    <source>
        <dbReference type="EMBL" id="AHE55007.1"/>
    </source>
</evidence>
<keyword evidence="3" id="KW-0808">Transferase</keyword>
<dbReference type="Proteomes" id="UP000018851">
    <property type="component" value="Chromosome"/>
</dbReference>
<dbReference type="EMBL" id="CP006644">
    <property type="protein sequence ID" value="AHE55007.1"/>
    <property type="molecule type" value="Genomic_DNA"/>
</dbReference>
<evidence type="ECO:0000256" key="2">
    <source>
        <dbReference type="ARBA" id="ARBA00022676"/>
    </source>
</evidence>
<dbReference type="PANTHER" id="PTHR43179:SF12">
    <property type="entry name" value="GALACTOFURANOSYLTRANSFERASE GLFT2"/>
    <property type="match status" value="1"/>
</dbReference>
<dbReference type="AlphaFoldDB" id="W0AER9"/>
<dbReference type="PANTHER" id="PTHR43179">
    <property type="entry name" value="RHAMNOSYLTRANSFERASE WBBL"/>
    <property type="match status" value="1"/>
</dbReference>
<comment type="similarity">
    <text evidence="1">Belongs to the glycosyltransferase 2 family.</text>
</comment>
<feature type="domain" description="Glycosyltransferase 2-like" evidence="4">
    <location>
        <begin position="22"/>
        <end position="136"/>
    </location>
</feature>
<dbReference type="KEGG" id="ssan:NX02_16645"/>
<protein>
    <recommendedName>
        <fullName evidence="4">Glycosyltransferase 2-like domain-containing protein</fullName>
    </recommendedName>
</protein>
<dbReference type="Pfam" id="PF00535">
    <property type="entry name" value="Glycos_transf_2"/>
    <property type="match status" value="1"/>
</dbReference>
<evidence type="ECO:0000256" key="1">
    <source>
        <dbReference type="ARBA" id="ARBA00006739"/>
    </source>
</evidence>
<organism evidence="5 6">
    <name type="scientific">Sphingomonas sanxanigenens DSM 19645 = NX02</name>
    <dbReference type="NCBI Taxonomy" id="1123269"/>
    <lineage>
        <taxon>Bacteria</taxon>
        <taxon>Pseudomonadati</taxon>
        <taxon>Pseudomonadota</taxon>
        <taxon>Alphaproteobacteria</taxon>
        <taxon>Sphingomonadales</taxon>
        <taxon>Sphingomonadaceae</taxon>
        <taxon>Sphingomonas</taxon>
    </lineage>
</organism>
<dbReference type="eggNOG" id="COG1215">
    <property type="taxonomic scope" value="Bacteria"/>
</dbReference>